<feature type="region of interest" description="Disordered" evidence="1">
    <location>
        <begin position="36"/>
        <end position="81"/>
    </location>
</feature>
<feature type="signal peptide" evidence="2">
    <location>
        <begin position="1"/>
        <end position="25"/>
    </location>
</feature>
<proteinExistence type="predicted"/>
<feature type="chain" id="PRO_5012584587" evidence="2">
    <location>
        <begin position="26"/>
        <end position="95"/>
    </location>
</feature>
<evidence type="ECO:0000256" key="2">
    <source>
        <dbReference type="SAM" id="SignalP"/>
    </source>
</evidence>
<evidence type="ECO:0000313" key="3">
    <source>
        <dbReference type="EMBL" id="PAX57217.1"/>
    </source>
</evidence>
<dbReference type="RefSeq" id="WP_095721352.1">
    <property type="nucleotide sequence ID" value="NZ_NTFS01000070.1"/>
</dbReference>
<feature type="compositionally biased region" description="Low complexity" evidence="1">
    <location>
        <begin position="64"/>
        <end position="73"/>
    </location>
</feature>
<protein>
    <submittedName>
        <fullName evidence="3">Uncharacterized protein</fullName>
    </submittedName>
</protein>
<keyword evidence="4" id="KW-1185">Reference proteome</keyword>
<dbReference type="EMBL" id="NTFS01000070">
    <property type="protein sequence ID" value="PAX57217.1"/>
    <property type="molecule type" value="Genomic_DNA"/>
</dbReference>
<sequence length="95" mass="10800">MLKNSGLLGMLILSSYFITTIPASAQLPKVPVAEDVTSLERKPNDESSAATNSLKQRLMESKRQQSQQPKQPQTAHRMETRWRKFKQELDVLFGL</sequence>
<keyword evidence="2" id="KW-0732">Signal</keyword>
<name>A0A2A2TKV8_9CYAN</name>
<evidence type="ECO:0000256" key="1">
    <source>
        <dbReference type="SAM" id="MobiDB-lite"/>
    </source>
</evidence>
<feature type="compositionally biased region" description="Polar residues" evidence="1">
    <location>
        <begin position="46"/>
        <end position="55"/>
    </location>
</feature>
<dbReference type="AlphaFoldDB" id="A0A2A2TKV8"/>
<reference evidence="3 4" key="1">
    <citation type="submission" date="2017-08" db="EMBL/GenBank/DDBJ databases">
        <title>Draft genome sequence of filamentous cyanobacterium Calothrix elsteri CCALA 953.</title>
        <authorList>
            <person name="Gagunashvili A.N."/>
            <person name="Elster J."/>
            <person name="Andresson O.S."/>
        </authorList>
    </citation>
    <scope>NUCLEOTIDE SEQUENCE [LARGE SCALE GENOMIC DNA]</scope>
    <source>
        <strain evidence="3 4">CCALA 953</strain>
    </source>
</reference>
<dbReference type="Proteomes" id="UP000218238">
    <property type="component" value="Unassembled WGS sequence"/>
</dbReference>
<organism evidence="3 4">
    <name type="scientific">Brunnivagina elsteri CCALA 953</name>
    <dbReference type="NCBI Taxonomy" id="987040"/>
    <lineage>
        <taxon>Bacteria</taxon>
        <taxon>Bacillati</taxon>
        <taxon>Cyanobacteriota</taxon>
        <taxon>Cyanophyceae</taxon>
        <taxon>Nostocales</taxon>
        <taxon>Calotrichaceae</taxon>
        <taxon>Brunnivagina</taxon>
    </lineage>
</organism>
<accession>A0A2A2TKV8</accession>
<comment type="caution">
    <text evidence="3">The sequence shown here is derived from an EMBL/GenBank/DDBJ whole genome shotgun (WGS) entry which is preliminary data.</text>
</comment>
<evidence type="ECO:0000313" key="4">
    <source>
        <dbReference type="Proteomes" id="UP000218238"/>
    </source>
</evidence>
<gene>
    <name evidence="3" type="ORF">CK510_08840</name>
</gene>